<comment type="caution">
    <text evidence="4">The sequence shown here is derived from an EMBL/GenBank/DDBJ whole genome shotgun (WGS) entry which is preliminary data.</text>
</comment>
<dbReference type="PRINTS" id="PR00753">
    <property type="entry name" value="ACCSYNTHASE"/>
</dbReference>
<keyword evidence="2" id="KW-0032">Aminotransferase</keyword>
<evidence type="ECO:0000256" key="1">
    <source>
        <dbReference type="ARBA" id="ARBA00022898"/>
    </source>
</evidence>
<dbReference type="InterPro" id="IPR015424">
    <property type="entry name" value="PyrdxlP-dep_Trfase"/>
</dbReference>
<dbReference type="GO" id="GO:0008483">
    <property type="term" value="F:transaminase activity"/>
    <property type="evidence" value="ECO:0007669"/>
    <property type="project" value="UniProtKB-KW"/>
</dbReference>
<dbReference type="Gene3D" id="3.90.1150.10">
    <property type="entry name" value="Aspartate Aminotransferase, domain 1"/>
    <property type="match status" value="1"/>
</dbReference>
<evidence type="ECO:0000256" key="2">
    <source>
        <dbReference type="RuleBase" id="RU000481"/>
    </source>
</evidence>
<dbReference type="InterPro" id="IPR015422">
    <property type="entry name" value="PyrdxlP-dep_Trfase_small"/>
</dbReference>
<dbReference type="Proteomes" id="UP000238157">
    <property type="component" value="Unassembled WGS sequence"/>
</dbReference>
<dbReference type="InterPro" id="IPR004839">
    <property type="entry name" value="Aminotransferase_I/II_large"/>
</dbReference>
<dbReference type="EC" id="2.6.1.-" evidence="2"/>
<dbReference type="AlphaFoldDB" id="A0A2T0WQR1"/>
<dbReference type="OrthoDB" id="1489696at2"/>
<dbReference type="EMBL" id="PVTR01000003">
    <property type="protein sequence ID" value="PRY89036.1"/>
    <property type="molecule type" value="Genomic_DNA"/>
</dbReference>
<dbReference type="Gene3D" id="3.40.640.10">
    <property type="entry name" value="Type I PLP-dependent aspartate aminotransferase-like (Major domain)"/>
    <property type="match status" value="1"/>
</dbReference>
<keyword evidence="2" id="KW-0808">Transferase</keyword>
<dbReference type="InterPro" id="IPR004838">
    <property type="entry name" value="NHTrfase_class1_PyrdxlP-BS"/>
</dbReference>
<protein>
    <recommendedName>
        <fullName evidence="2">Aminotransferase</fullName>
        <ecNumber evidence="2">2.6.1.-</ecNumber>
    </recommendedName>
</protein>
<dbReference type="SUPFAM" id="SSF53383">
    <property type="entry name" value="PLP-dependent transferases"/>
    <property type="match status" value="1"/>
</dbReference>
<evidence type="ECO:0000313" key="5">
    <source>
        <dbReference type="Proteomes" id="UP000238157"/>
    </source>
</evidence>
<name>A0A2T0WQR1_9BACT</name>
<dbReference type="GO" id="GO:0030170">
    <property type="term" value="F:pyridoxal phosphate binding"/>
    <property type="evidence" value="ECO:0007669"/>
    <property type="project" value="InterPro"/>
</dbReference>
<dbReference type="PANTHER" id="PTHR43795">
    <property type="entry name" value="BIFUNCTIONAL ASPARTATE AMINOTRANSFERASE AND GLUTAMATE/ASPARTATE-PREPHENATE AMINOTRANSFERASE-RELATED"/>
    <property type="match status" value="1"/>
</dbReference>
<sequence>MTNNKRLSQRGESAASKPLRMDLEIYNEAIQNRYHPSFKPEGTFPMTVAENHLCWEMLRDKMQEISRNQEIPEWVASYGDPAGVLTFREAISGFLGEFLVKDKIDPNTLACSVGATSVIEMTSFLLGESGDTAVIPAPSYPVYTADIGVMAGLKRFDLQTHHEVSELADGFPVTLSHLENAKKDIEEKGSRFRMLILTSPDNPTGGIYSENQLIQIADWCEKEEIHLIVNEIYGLTLIDIDHPEIRKDYPKAIEFKSFGGIMKERKSPYLHLWYSLSKDFGISGYRVGIFHSYNEQLIAGYRNIGLTHAISNHTQWLLQEVLSDQAFVKKYLKSFQQALTKSYIIVRSTLKKLQIPFNPSYGSLFVWIDLSALMDMQSKEAQHQLWLEIFQKTGILITPGNGFGHSKLGMFRVVITSVSHTELEVAMERFEKFYIEKNSETN</sequence>
<dbReference type="InterPro" id="IPR015421">
    <property type="entry name" value="PyrdxlP-dep_Trfase_major"/>
</dbReference>
<keyword evidence="5" id="KW-1185">Reference proteome</keyword>
<reference evidence="4 5" key="1">
    <citation type="submission" date="2018-03" db="EMBL/GenBank/DDBJ databases">
        <title>Genomic Encyclopedia of Archaeal and Bacterial Type Strains, Phase II (KMG-II): from individual species to whole genera.</title>
        <authorList>
            <person name="Goeker M."/>
        </authorList>
    </citation>
    <scope>NUCLEOTIDE SEQUENCE [LARGE SCALE GENOMIC DNA]</scope>
    <source>
        <strain evidence="4 5">DSM 27929</strain>
    </source>
</reference>
<evidence type="ECO:0000259" key="3">
    <source>
        <dbReference type="Pfam" id="PF00155"/>
    </source>
</evidence>
<evidence type="ECO:0000313" key="4">
    <source>
        <dbReference type="EMBL" id="PRY89036.1"/>
    </source>
</evidence>
<dbReference type="Pfam" id="PF00155">
    <property type="entry name" value="Aminotran_1_2"/>
    <property type="match status" value="1"/>
</dbReference>
<dbReference type="PANTHER" id="PTHR43795:SF39">
    <property type="entry name" value="AMINOTRANSFERASE CLASS I_CLASSII DOMAIN-CONTAINING PROTEIN"/>
    <property type="match status" value="1"/>
</dbReference>
<keyword evidence="1" id="KW-0663">Pyridoxal phosphate</keyword>
<comment type="similarity">
    <text evidence="2">Belongs to the class-I pyridoxal-phosphate-dependent aminotransferase family.</text>
</comment>
<dbReference type="CDD" id="cd00609">
    <property type="entry name" value="AAT_like"/>
    <property type="match status" value="1"/>
</dbReference>
<dbReference type="GO" id="GO:0006520">
    <property type="term" value="P:amino acid metabolic process"/>
    <property type="evidence" value="ECO:0007669"/>
    <property type="project" value="TreeGrafter"/>
</dbReference>
<dbReference type="PROSITE" id="PS00105">
    <property type="entry name" value="AA_TRANSFER_CLASS_1"/>
    <property type="match status" value="1"/>
</dbReference>
<organism evidence="4 5">
    <name type="scientific">Mongoliibacter ruber</name>
    <dbReference type="NCBI Taxonomy" id="1750599"/>
    <lineage>
        <taxon>Bacteria</taxon>
        <taxon>Pseudomonadati</taxon>
        <taxon>Bacteroidota</taxon>
        <taxon>Cytophagia</taxon>
        <taxon>Cytophagales</taxon>
        <taxon>Cyclobacteriaceae</taxon>
        <taxon>Mongoliibacter</taxon>
    </lineage>
</organism>
<feature type="domain" description="Aminotransferase class I/classII large" evidence="3">
    <location>
        <begin position="56"/>
        <end position="430"/>
    </location>
</feature>
<comment type="cofactor">
    <cofactor evidence="2">
        <name>pyridoxal 5'-phosphate</name>
        <dbReference type="ChEBI" id="CHEBI:597326"/>
    </cofactor>
</comment>
<gene>
    <name evidence="4" type="ORF">CLW00_103156</name>
</gene>
<accession>A0A2T0WQR1</accession>
<dbReference type="InterPro" id="IPR050478">
    <property type="entry name" value="Ethylene_sulfur-biosynth"/>
</dbReference>
<proteinExistence type="inferred from homology"/>